<dbReference type="AlphaFoldDB" id="A0ABC9TSA7"/>
<proteinExistence type="predicted"/>
<reference evidence="1 2" key="1">
    <citation type="submission" date="2013-07" db="EMBL/GenBank/DDBJ databases">
        <authorList>
            <person name="Weinstock G."/>
            <person name="Sodergren E."/>
            <person name="Wylie T."/>
            <person name="Fulton L."/>
            <person name="Fulton R."/>
            <person name="Fronick C."/>
            <person name="O'Laughlin M."/>
            <person name="Godfrey J."/>
            <person name="Miner T."/>
            <person name="Herter B."/>
            <person name="Appelbaum E."/>
            <person name="Cordes M."/>
            <person name="Lek S."/>
            <person name="Wollam A."/>
            <person name="Pepin K.H."/>
            <person name="Palsikar V.B."/>
            <person name="Mitreva M."/>
            <person name="Wilson R.K."/>
        </authorList>
    </citation>
    <scope>NUCLEOTIDE SEQUENCE [LARGE SCALE GENOMIC DNA]</scope>
    <source>
        <strain evidence="1 2">ATCC 14940</strain>
    </source>
</reference>
<organism evidence="1 2">
    <name type="scientific">[Clostridium] symbiosum ATCC 14940</name>
    <dbReference type="NCBI Taxonomy" id="411472"/>
    <lineage>
        <taxon>Bacteria</taxon>
        <taxon>Bacillati</taxon>
        <taxon>Bacillota</taxon>
        <taxon>Clostridia</taxon>
        <taxon>Lachnospirales</taxon>
        <taxon>Lachnospiraceae</taxon>
        <taxon>Otoolea</taxon>
    </lineage>
</organism>
<dbReference type="EMBL" id="AWSU01000344">
    <property type="protein sequence ID" value="ERI74106.1"/>
    <property type="molecule type" value="Genomic_DNA"/>
</dbReference>
<evidence type="ECO:0000313" key="2">
    <source>
        <dbReference type="Proteomes" id="UP000016491"/>
    </source>
</evidence>
<gene>
    <name evidence="1" type="ORF">CLOSYM_04364</name>
</gene>
<dbReference type="Proteomes" id="UP000016491">
    <property type="component" value="Unassembled WGS sequence"/>
</dbReference>
<name>A0ABC9TSA7_CLOSY</name>
<evidence type="ECO:0000313" key="1">
    <source>
        <dbReference type="EMBL" id="ERI74106.1"/>
    </source>
</evidence>
<sequence>MPSEFFNEQIDSILKNYGYQHPKYGSHEINAEAEPSSQQIAEM</sequence>
<protein>
    <submittedName>
        <fullName evidence="1">Uncharacterized protein</fullName>
    </submittedName>
</protein>
<accession>A0ABC9TSA7</accession>
<comment type="caution">
    <text evidence="1">The sequence shown here is derived from an EMBL/GenBank/DDBJ whole genome shotgun (WGS) entry which is preliminary data.</text>
</comment>